<evidence type="ECO:0000313" key="2">
    <source>
        <dbReference type="Proteomes" id="UP000647183"/>
    </source>
</evidence>
<proteinExistence type="predicted"/>
<sequence length="89" mass="9457">MHITPKVAEALRAFAASPTRELVRCSGGYRAAGVAARDAAPITMRTVRAMNNEWLVQLHGPFSSGASLTDKGLRALAELLAPTRQARVG</sequence>
<evidence type="ECO:0000313" key="1">
    <source>
        <dbReference type="EMBL" id="MBD7987140.1"/>
    </source>
</evidence>
<keyword evidence="2" id="KW-1185">Reference proteome</keyword>
<dbReference type="Proteomes" id="UP000647183">
    <property type="component" value="Unassembled WGS sequence"/>
</dbReference>
<evidence type="ECO:0008006" key="3">
    <source>
        <dbReference type="Google" id="ProtNLM"/>
    </source>
</evidence>
<accession>A0ABR8UGI4</accession>
<name>A0ABR8UGI4_9GAMM</name>
<reference evidence="1 2" key="1">
    <citation type="submission" date="2020-08" db="EMBL/GenBank/DDBJ databases">
        <title>A Genomic Blueprint of the Chicken Gut Microbiome.</title>
        <authorList>
            <person name="Gilroy R."/>
            <person name="Ravi A."/>
            <person name="Getino M."/>
            <person name="Pursley I."/>
            <person name="Horton D.L."/>
            <person name="Alikhan N.-F."/>
            <person name="Baker D."/>
            <person name="Gharbi K."/>
            <person name="Hall N."/>
            <person name="Watson M."/>
            <person name="Adriaenssens E.M."/>
            <person name="Foster-Nyarko E."/>
            <person name="Jarju S."/>
            <person name="Secka A."/>
            <person name="Antonio M."/>
            <person name="Oren A."/>
            <person name="Chaudhuri R."/>
            <person name="La Ragione R.M."/>
            <person name="Hildebrand F."/>
            <person name="Pallen M.J."/>
        </authorList>
    </citation>
    <scope>NUCLEOTIDE SEQUENCE [LARGE SCALE GENOMIC DNA]</scope>
    <source>
        <strain evidence="1 2">Sa2BVA3</strain>
    </source>
</reference>
<gene>
    <name evidence="1" type="ORF">H9645_03770</name>
</gene>
<protein>
    <recommendedName>
        <fullName evidence="3">ArsR family transcriptional regulator</fullName>
    </recommendedName>
</protein>
<comment type="caution">
    <text evidence="1">The sequence shown here is derived from an EMBL/GenBank/DDBJ whole genome shotgun (WGS) entry which is preliminary data.</text>
</comment>
<dbReference type="RefSeq" id="WP_191728354.1">
    <property type="nucleotide sequence ID" value="NZ_JACSQJ010000001.1"/>
</dbReference>
<dbReference type="EMBL" id="JACSQJ010000001">
    <property type="protein sequence ID" value="MBD7987140.1"/>
    <property type="molecule type" value="Genomic_DNA"/>
</dbReference>
<organism evidence="1 2">
    <name type="scientific">Luteimonas colneyensis</name>
    <dbReference type="NCBI Taxonomy" id="2762230"/>
    <lineage>
        <taxon>Bacteria</taxon>
        <taxon>Pseudomonadati</taxon>
        <taxon>Pseudomonadota</taxon>
        <taxon>Gammaproteobacteria</taxon>
        <taxon>Lysobacterales</taxon>
        <taxon>Lysobacteraceae</taxon>
        <taxon>Luteimonas</taxon>
    </lineage>
</organism>